<proteinExistence type="predicted"/>
<feature type="compositionally biased region" description="Basic and acidic residues" evidence="1">
    <location>
        <begin position="166"/>
        <end position="177"/>
    </location>
</feature>
<evidence type="ECO:0000313" key="3">
    <source>
        <dbReference type="Proteomes" id="UP000291084"/>
    </source>
</evidence>
<reference evidence="2 3" key="1">
    <citation type="journal article" date="2015" name="Sci. Rep.">
        <title>The power of single molecule real-time sequencing technology in the de novo assembly of a eukaryotic genome.</title>
        <authorList>
            <person name="Sakai H."/>
            <person name="Naito K."/>
            <person name="Ogiso-Tanaka E."/>
            <person name="Takahashi Y."/>
            <person name="Iseki K."/>
            <person name="Muto C."/>
            <person name="Satou K."/>
            <person name="Teruya K."/>
            <person name="Shiroma A."/>
            <person name="Shimoji M."/>
            <person name="Hirano T."/>
            <person name="Itoh T."/>
            <person name="Kaga A."/>
            <person name="Tomooka N."/>
        </authorList>
    </citation>
    <scope>NUCLEOTIDE SEQUENCE [LARGE SCALE GENOMIC DNA]</scope>
    <source>
        <strain evidence="3">cv. Shumari</strain>
    </source>
</reference>
<feature type="region of interest" description="Disordered" evidence="1">
    <location>
        <begin position="215"/>
        <end position="254"/>
    </location>
</feature>
<gene>
    <name evidence="2" type="primary">Vigan.10G130700</name>
    <name evidence="2" type="ORF">VIGAN_10130700</name>
</gene>
<accession>A0A0S3T4G8</accession>
<organism evidence="2 3">
    <name type="scientific">Vigna angularis var. angularis</name>
    <dbReference type="NCBI Taxonomy" id="157739"/>
    <lineage>
        <taxon>Eukaryota</taxon>
        <taxon>Viridiplantae</taxon>
        <taxon>Streptophyta</taxon>
        <taxon>Embryophyta</taxon>
        <taxon>Tracheophyta</taxon>
        <taxon>Spermatophyta</taxon>
        <taxon>Magnoliopsida</taxon>
        <taxon>eudicotyledons</taxon>
        <taxon>Gunneridae</taxon>
        <taxon>Pentapetalae</taxon>
        <taxon>rosids</taxon>
        <taxon>fabids</taxon>
        <taxon>Fabales</taxon>
        <taxon>Fabaceae</taxon>
        <taxon>Papilionoideae</taxon>
        <taxon>50 kb inversion clade</taxon>
        <taxon>NPAAA clade</taxon>
        <taxon>indigoferoid/millettioid clade</taxon>
        <taxon>Phaseoleae</taxon>
        <taxon>Vigna</taxon>
    </lineage>
</organism>
<dbReference type="InterPro" id="IPR011990">
    <property type="entry name" value="TPR-like_helical_dom_sf"/>
</dbReference>
<dbReference type="Gene3D" id="1.25.40.10">
    <property type="entry name" value="Tetratricopeptide repeat domain"/>
    <property type="match status" value="1"/>
</dbReference>
<evidence type="ECO:0000256" key="1">
    <source>
        <dbReference type="SAM" id="MobiDB-lite"/>
    </source>
</evidence>
<sequence>MAVAIQKLKIPFIFSVIAKLSYSRSPHNNLHYDSSAADNLVSVFTQQLNAARPKLNLFAPILTPPLVESVLTRLPTWKLALSFFQWASDQHQYGYRHNCYTYNTIASIFSRSHQTTHLKTMARTAWFGFTLPAAWETPHVQHTPHARPAEWIAASSWGSNGRPRWVHTETAHGERPASTEGTTRPSFEQQQAQQREYARPVRMKCYVRTCDARGQQLGEERTSRSNTHVQQPSRSSIQAAGMRSFSSFLPIKKR</sequence>
<dbReference type="AlphaFoldDB" id="A0A0S3T4G8"/>
<feature type="compositionally biased region" description="Polar residues" evidence="1">
    <location>
        <begin position="224"/>
        <end position="238"/>
    </location>
</feature>
<evidence type="ECO:0000313" key="2">
    <source>
        <dbReference type="EMBL" id="BAT99795.1"/>
    </source>
</evidence>
<protein>
    <submittedName>
        <fullName evidence="2">Uncharacterized protein</fullName>
    </submittedName>
</protein>
<dbReference type="Proteomes" id="UP000291084">
    <property type="component" value="Chromosome 10"/>
</dbReference>
<name>A0A0S3T4G8_PHAAN</name>
<feature type="region of interest" description="Disordered" evidence="1">
    <location>
        <begin position="163"/>
        <end position="195"/>
    </location>
</feature>
<feature type="compositionally biased region" description="Polar residues" evidence="1">
    <location>
        <begin position="179"/>
        <end position="188"/>
    </location>
</feature>
<dbReference type="EMBL" id="AP015043">
    <property type="protein sequence ID" value="BAT99795.1"/>
    <property type="molecule type" value="Genomic_DNA"/>
</dbReference>
<keyword evidence="3" id="KW-1185">Reference proteome</keyword>